<reference evidence="4" key="1">
    <citation type="submission" date="2021-01" db="EMBL/GenBank/DDBJ databases">
        <authorList>
            <person name="Corre E."/>
            <person name="Pelletier E."/>
            <person name="Niang G."/>
            <person name="Scheremetjew M."/>
            <person name="Finn R."/>
            <person name="Kale V."/>
            <person name="Holt S."/>
            <person name="Cochrane G."/>
            <person name="Meng A."/>
            <person name="Brown T."/>
            <person name="Cohen L."/>
        </authorList>
    </citation>
    <scope>NUCLEOTIDE SEQUENCE</scope>
    <source>
        <strain evidence="4">CCAP979/52</strain>
    </source>
</reference>
<feature type="compositionally biased region" description="Low complexity" evidence="2">
    <location>
        <begin position="356"/>
        <end position="369"/>
    </location>
</feature>
<proteinExistence type="predicted"/>
<evidence type="ECO:0000256" key="2">
    <source>
        <dbReference type="SAM" id="MobiDB-lite"/>
    </source>
</evidence>
<sequence length="375" mass="41243">MTYTPLAMVQANGQQFKLLEARLARLRAESSAADRAKKKWESDCAEARRAVQLEEAAAIKAPGLSPAEKAEATRLRQEQVQQQAAPPTSPECRNPPHALVQLKRDRADLLCVYELGRVEGREDGEAIAALVGSKMMAVVTSTEAEKEQLIRDQRRKGLMIVALQNFACGHPGRHPALAPPGARLAIELVRPVNQAYQCVWQDLLRDALVFDSEDHLAHYKAQHGYGRVLAARRRSGGWRVVRSKWETSGETAPVLAIPALIPLAETLQFKAAAQRHWQLCQADTLAEGCRVRHQQALERLATLEANRPPAHRDFGREILECQQELNGLTRLQDKTSAPAPARLTPGTTRKRRADSDAGTDGSDGGPAASVGRSRR</sequence>
<dbReference type="GO" id="GO:0005694">
    <property type="term" value="C:chromosome"/>
    <property type="evidence" value="ECO:0007669"/>
    <property type="project" value="InterPro"/>
</dbReference>
<organism evidence="4">
    <name type="scientific">Cryptomonas curvata</name>
    <dbReference type="NCBI Taxonomy" id="233186"/>
    <lineage>
        <taxon>Eukaryota</taxon>
        <taxon>Cryptophyceae</taxon>
        <taxon>Cryptomonadales</taxon>
        <taxon>Cryptomonadaceae</taxon>
        <taxon>Cryptomonas</taxon>
    </lineage>
</organism>
<dbReference type="Pfam" id="PF06470">
    <property type="entry name" value="SMC_hinge"/>
    <property type="match status" value="1"/>
</dbReference>
<dbReference type="EMBL" id="HBEZ01052003">
    <property type="protein sequence ID" value="CAD8654097.1"/>
    <property type="molecule type" value="Transcribed_RNA"/>
</dbReference>
<feature type="compositionally biased region" description="Basic and acidic residues" evidence="2">
    <location>
        <begin position="68"/>
        <end position="77"/>
    </location>
</feature>
<dbReference type="GO" id="GO:0051276">
    <property type="term" value="P:chromosome organization"/>
    <property type="evidence" value="ECO:0007669"/>
    <property type="project" value="InterPro"/>
</dbReference>
<dbReference type="AlphaFoldDB" id="A0A7S0MXD9"/>
<evidence type="ECO:0000313" key="4">
    <source>
        <dbReference type="EMBL" id="CAD8654097.1"/>
    </source>
</evidence>
<dbReference type="GO" id="GO:0005524">
    <property type="term" value="F:ATP binding"/>
    <property type="evidence" value="ECO:0007669"/>
    <property type="project" value="InterPro"/>
</dbReference>
<accession>A0A7S0MXD9</accession>
<gene>
    <name evidence="4" type="ORF">CCUR1050_LOCUS28511</name>
</gene>
<dbReference type="InterPro" id="IPR010935">
    <property type="entry name" value="SMC_hinge"/>
</dbReference>
<feature type="domain" description="SMC hinge" evidence="3">
    <location>
        <begin position="111"/>
        <end position="214"/>
    </location>
</feature>
<feature type="region of interest" description="Disordered" evidence="2">
    <location>
        <begin position="329"/>
        <end position="375"/>
    </location>
</feature>
<evidence type="ECO:0000256" key="1">
    <source>
        <dbReference type="SAM" id="Coils"/>
    </source>
</evidence>
<protein>
    <recommendedName>
        <fullName evidence="3">SMC hinge domain-containing protein</fullName>
    </recommendedName>
</protein>
<keyword evidence="1" id="KW-0175">Coiled coil</keyword>
<feature type="coiled-coil region" evidence="1">
    <location>
        <begin position="16"/>
        <end position="57"/>
    </location>
</feature>
<name>A0A7S0MXD9_9CRYP</name>
<evidence type="ECO:0000259" key="3">
    <source>
        <dbReference type="Pfam" id="PF06470"/>
    </source>
</evidence>
<feature type="region of interest" description="Disordered" evidence="2">
    <location>
        <begin position="62"/>
        <end position="95"/>
    </location>
</feature>